<dbReference type="STRING" id="1043004.A0A074WUJ4"/>
<protein>
    <recommendedName>
        <fullName evidence="6">Zn(2)-C6 fungal-type domain-containing protein</fullName>
    </recommendedName>
</protein>
<evidence type="ECO:0000256" key="3">
    <source>
        <dbReference type="ARBA" id="ARBA00023125"/>
    </source>
</evidence>
<proteinExistence type="predicted"/>
<evidence type="ECO:0000313" key="8">
    <source>
        <dbReference type="Proteomes" id="UP000027730"/>
    </source>
</evidence>
<dbReference type="AlphaFoldDB" id="A0A074WUJ4"/>
<dbReference type="InterPro" id="IPR001138">
    <property type="entry name" value="Zn2Cys6_DnaBD"/>
</dbReference>
<reference evidence="7 8" key="1">
    <citation type="journal article" date="2014" name="BMC Genomics">
        <title>Genome sequencing of four Aureobasidium pullulans varieties: biotechnological potential, stress tolerance, and description of new species.</title>
        <authorList>
            <person name="Gostin Ar C."/>
            <person name="Ohm R.A."/>
            <person name="Kogej T."/>
            <person name="Sonjak S."/>
            <person name="Turk M."/>
            <person name="Zajc J."/>
            <person name="Zalar P."/>
            <person name="Grube M."/>
            <person name="Sun H."/>
            <person name="Han J."/>
            <person name="Sharma A."/>
            <person name="Chiniquy J."/>
            <person name="Ngan C.Y."/>
            <person name="Lipzen A."/>
            <person name="Barry K."/>
            <person name="Grigoriev I.V."/>
            <person name="Gunde-Cimerman N."/>
        </authorList>
    </citation>
    <scope>NUCLEOTIDE SEQUENCE [LARGE SCALE GENOMIC DNA]</scope>
    <source>
        <strain evidence="7 8">CBS 147.97</strain>
    </source>
</reference>
<keyword evidence="8" id="KW-1185">Reference proteome</keyword>
<dbReference type="InterPro" id="IPR051127">
    <property type="entry name" value="Fungal_SecMet_Regulators"/>
</dbReference>
<accession>A0A074WUJ4</accession>
<keyword evidence="1" id="KW-0479">Metal-binding</keyword>
<evidence type="ECO:0000256" key="4">
    <source>
        <dbReference type="ARBA" id="ARBA00023163"/>
    </source>
</evidence>
<keyword evidence="2" id="KW-0805">Transcription regulation</keyword>
<dbReference type="GO" id="GO:0000981">
    <property type="term" value="F:DNA-binding transcription factor activity, RNA polymerase II-specific"/>
    <property type="evidence" value="ECO:0007669"/>
    <property type="project" value="InterPro"/>
</dbReference>
<dbReference type="PROSITE" id="PS50048">
    <property type="entry name" value="ZN2_CY6_FUNGAL_2"/>
    <property type="match status" value="1"/>
</dbReference>
<evidence type="ECO:0000256" key="5">
    <source>
        <dbReference type="ARBA" id="ARBA00023242"/>
    </source>
</evidence>
<dbReference type="CDD" id="cd12148">
    <property type="entry name" value="fungal_TF_MHR"/>
    <property type="match status" value="1"/>
</dbReference>
<dbReference type="InterPro" id="IPR007219">
    <property type="entry name" value="XnlR_reg_dom"/>
</dbReference>
<dbReference type="Proteomes" id="UP000027730">
    <property type="component" value="Unassembled WGS sequence"/>
</dbReference>
<dbReference type="PROSITE" id="PS00463">
    <property type="entry name" value="ZN2_CY6_FUNGAL_1"/>
    <property type="match status" value="1"/>
</dbReference>
<sequence length="695" mass="78140">MEGQTTSSPTTGSIQKKRTTRACNICRARKVKCDGNVPCSRCLDNHVDCIYPGGVRSRSDIRPIAPRPIKRQHLSSVQTIQEPELNNRAYDDPVTHKKQQELRAGIGAFDSNTDAYQFYGPSSHFSFVQRLYQRIRRQSNAPLNESRQVPEGLRNWGIERQIFTHGDESSSHQATIPDGSFLPKELGDAFISSYFTIMHPQGPILIECDVRHTWEVLWSGPGLAPDRSTKFAKEKSILYMVLAIGARLTDSPASNAWAQHFYERAGVPTDCFEETSLLGTHLVLLRAQYGMQIGRPNMVYLYLGHASRSAMALGLHRAQVVAGDNPFLNRLRLTFWTIFYMERMMSMFTGRPSCFLDHSIDAPYPDDLPRSEDGSQNIEYAYIRAMAALGKISERIMRAQYSPTRETRVADLTELNRINNECTQALRDLLDTLPSYLHFFDDKAPVGVPWQEVQRSHLGTTYRVVCILMMRPALVYTTFFDSRQQAQESIGDRIDIQRDIDVTVSSARDLISLVYDSFFDRCPTMRRDGNMVYFIVSACLVLLFDVLDTETTPAHAKDVFQAVEKGLKCLDNINHIGSTTGRAISLDVMKIAKDALKSTEPTSDLGTNLMESFTWLNNEMFDQSPYDSASSWLYNSLGMPSFDYSAVGMTDLFGPSGMDLITPMDSNQIVLDVLGSGLQVADGSYVPSQPVSREL</sequence>
<evidence type="ECO:0000256" key="1">
    <source>
        <dbReference type="ARBA" id="ARBA00022723"/>
    </source>
</evidence>
<dbReference type="InterPro" id="IPR036864">
    <property type="entry name" value="Zn2-C6_fun-type_DNA-bd_sf"/>
</dbReference>
<evidence type="ECO:0000256" key="2">
    <source>
        <dbReference type="ARBA" id="ARBA00023015"/>
    </source>
</evidence>
<dbReference type="EMBL" id="KL584703">
    <property type="protein sequence ID" value="KEQ76890.1"/>
    <property type="molecule type" value="Genomic_DNA"/>
</dbReference>
<dbReference type="GO" id="GO:0003677">
    <property type="term" value="F:DNA binding"/>
    <property type="evidence" value="ECO:0007669"/>
    <property type="project" value="UniProtKB-KW"/>
</dbReference>
<dbReference type="GeneID" id="25409134"/>
<name>A0A074WUJ4_9PEZI</name>
<dbReference type="GO" id="GO:0006351">
    <property type="term" value="P:DNA-templated transcription"/>
    <property type="evidence" value="ECO:0007669"/>
    <property type="project" value="InterPro"/>
</dbReference>
<dbReference type="SMART" id="SM00906">
    <property type="entry name" value="Fungal_trans"/>
    <property type="match status" value="1"/>
</dbReference>
<dbReference type="RefSeq" id="XP_013430930.1">
    <property type="nucleotide sequence ID" value="XM_013575476.1"/>
</dbReference>
<dbReference type="Pfam" id="PF00172">
    <property type="entry name" value="Zn_clus"/>
    <property type="match status" value="1"/>
</dbReference>
<dbReference type="PANTHER" id="PTHR47424">
    <property type="entry name" value="REGULATORY PROTEIN GAL4"/>
    <property type="match status" value="1"/>
</dbReference>
<dbReference type="SMART" id="SM00066">
    <property type="entry name" value="GAL4"/>
    <property type="match status" value="1"/>
</dbReference>
<dbReference type="SUPFAM" id="SSF57701">
    <property type="entry name" value="Zn2/Cys6 DNA-binding domain"/>
    <property type="match status" value="1"/>
</dbReference>
<keyword evidence="4" id="KW-0804">Transcription</keyword>
<dbReference type="OrthoDB" id="5296287at2759"/>
<feature type="domain" description="Zn(2)-C6 fungal-type" evidence="6">
    <location>
        <begin position="22"/>
        <end position="51"/>
    </location>
</feature>
<dbReference type="PANTHER" id="PTHR47424:SF3">
    <property type="entry name" value="REGULATORY PROTEIN GAL4"/>
    <property type="match status" value="1"/>
</dbReference>
<evidence type="ECO:0000259" key="6">
    <source>
        <dbReference type="PROSITE" id="PS50048"/>
    </source>
</evidence>
<evidence type="ECO:0000313" key="7">
    <source>
        <dbReference type="EMBL" id="KEQ76890.1"/>
    </source>
</evidence>
<dbReference type="Gene3D" id="4.10.240.10">
    <property type="entry name" value="Zn(2)-C6 fungal-type DNA-binding domain"/>
    <property type="match status" value="1"/>
</dbReference>
<gene>
    <name evidence="7" type="ORF">M436DRAFT_39064</name>
</gene>
<keyword evidence="5" id="KW-0539">Nucleus</keyword>
<keyword evidence="3" id="KW-0238">DNA-binding</keyword>
<dbReference type="CDD" id="cd00067">
    <property type="entry name" value="GAL4"/>
    <property type="match status" value="1"/>
</dbReference>
<dbReference type="GO" id="GO:0008270">
    <property type="term" value="F:zinc ion binding"/>
    <property type="evidence" value="ECO:0007669"/>
    <property type="project" value="InterPro"/>
</dbReference>
<dbReference type="Pfam" id="PF04082">
    <property type="entry name" value="Fungal_trans"/>
    <property type="match status" value="1"/>
</dbReference>
<organism evidence="7 8">
    <name type="scientific">Aureobasidium namibiae CBS 147.97</name>
    <dbReference type="NCBI Taxonomy" id="1043004"/>
    <lineage>
        <taxon>Eukaryota</taxon>
        <taxon>Fungi</taxon>
        <taxon>Dikarya</taxon>
        <taxon>Ascomycota</taxon>
        <taxon>Pezizomycotina</taxon>
        <taxon>Dothideomycetes</taxon>
        <taxon>Dothideomycetidae</taxon>
        <taxon>Dothideales</taxon>
        <taxon>Saccotheciaceae</taxon>
        <taxon>Aureobasidium</taxon>
    </lineage>
</organism>
<dbReference type="HOGENOM" id="CLU_026516_0_0_1"/>